<keyword evidence="1" id="KW-0548">Nucleotidyltransferase</keyword>
<dbReference type="GO" id="GO:0003964">
    <property type="term" value="F:RNA-directed DNA polymerase activity"/>
    <property type="evidence" value="ECO:0007669"/>
    <property type="project" value="UniProtKB-KW"/>
</dbReference>
<proteinExistence type="predicted"/>
<dbReference type="EMBL" id="LXQA010032367">
    <property type="protein sequence ID" value="MCH96459.1"/>
    <property type="molecule type" value="Genomic_DNA"/>
</dbReference>
<keyword evidence="2" id="KW-1185">Reference proteome</keyword>
<dbReference type="Proteomes" id="UP000265520">
    <property type="component" value="Unassembled WGS sequence"/>
</dbReference>
<reference evidence="1 2" key="1">
    <citation type="journal article" date="2018" name="Front. Plant Sci.">
        <title>Red Clover (Trifolium pratense) and Zigzag Clover (T. medium) - A Picture of Genomic Similarities and Differences.</title>
        <authorList>
            <person name="Dluhosova J."/>
            <person name="Istvanek J."/>
            <person name="Nedelnik J."/>
            <person name="Repkova J."/>
        </authorList>
    </citation>
    <scope>NUCLEOTIDE SEQUENCE [LARGE SCALE GENOMIC DNA]</scope>
    <source>
        <strain evidence="2">cv. 10/8</strain>
        <tissue evidence="1">Leaf</tissue>
    </source>
</reference>
<keyword evidence="1" id="KW-0808">Transferase</keyword>
<sequence>MSILVNGSPTTDFKVEKGLRQGDPLSPFLFLIVVEGLTQLVNRAVELELYRSFKVSNNLQFSILQFVDYTILVGEDSWENLWCIKAILCSFELVS</sequence>
<dbReference type="AlphaFoldDB" id="A0A392NB62"/>
<evidence type="ECO:0000313" key="1">
    <source>
        <dbReference type="EMBL" id="MCH96459.1"/>
    </source>
</evidence>
<organism evidence="1 2">
    <name type="scientific">Trifolium medium</name>
    <dbReference type="NCBI Taxonomy" id="97028"/>
    <lineage>
        <taxon>Eukaryota</taxon>
        <taxon>Viridiplantae</taxon>
        <taxon>Streptophyta</taxon>
        <taxon>Embryophyta</taxon>
        <taxon>Tracheophyta</taxon>
        <taxon>Spermatophyta</taxon>
        <taxon>Magnoliopsida</taxon>
        <taxon>eudicotyledons</taxon>
        <taxon>Gunneridae</taxon>
        <taxon>Pentapetalae</taxon>
        <taxon>rosids</taxon>
        <taxon>fabids</taxon>
        <taxon>Fabales</taxon>
        <taxon>Fabaceae</taxon>
        <taxon>Papilionoideae</taxon>
        <taxon>50 kb inversion clade</taxon>
        <taxon>NPAAA clade</taxon>
        <taxon>Hologalegina</taxon>
        <taxon>IRL clade</taxon>
        <taxon>Trifolieae</taxon>
        <taxon>Trifolium</taxon>
    </lineage>
</organism>
<comment type="caution">
    <text evidence="1">The sequence shown here is derived from an EMBL/GenBank/DDBJ whole genome shotgun (WGS) entry which is preliminary data.</text>
</comment>
<accession>A0A392NB62</accession>
<feature type="non-terminal residue" evidence="1">
    <location>
        <position position="95"/>
    </location>
</feature>
<keyword evidence="1" id="KW-0695">RNA-directed DNA polymerase</keyword>
<name>A0A392NB62_9FABA</name>
<gene>
    <name evidence="1" type="ORF">A2U01_0017445</name>
</gene>
<evidence type="ECO:0000313" key="2">
    <source>
        <dbReference type="Proteomes" id="UP000265520"/>
    </source>
</evidence>
<protein>
    <submittedName>
        <fullName evidence="1">LINE-1 reverse transcriptase like</fullName>
    </submittedName>
</protein>